<gene>
    <name evidence="3" type="ORF">IDM48_01975</name>
</gene>
<keyword evidence="4" id="KW-1185">Reference proteome</keyword>
<evidence type="ECO:0000313" key="3">
    <source>
        <dbReference type="EMBL" id="QNV40232.1"/>
    </source>
</evidence>
<dbReference type="EMBL" id="CP061538">
    <property type="protein sequence ID" value="QNV40232.1"/>
    <property type="molecule type" value="Genomic_DNA"/>
</dbReference>
<feature type="transmembrane region" description="Helical" evidence="2">
    <location>
        <begin position="83"/>
        <end position="101"/>
    </location>
</feature>
<feature type="region of interest" description="Disordered" evidence="1">
    <location>
        <begin position="210"/>
        <end position="234"/>
    </location>
</feature>
<dbReference type="KEGG" id="rama:IDM48_01975"/>
<feature type="compositionally biased region" description="Basic and acidic residues" evidence="1">
    <location>
        <begin position="211"/>
        <end position="221"/>
    </location>
</feature>
<feature type="transmembrane region" description="Helical" evidence="2">
    <location>
        <begin position="57"/>
        <end position="77"/>
    </location>
</feature>
<protein>
    <submittedName>
        <fullName evidence="3">Uncharacterized protein</fullName>
    </submittedName>
</protein>
<evidence type="ECO:0000256" key="2">
    <source>
        <dbReference type="SAM" id="Phobius"/>
    </source>
</evidence>
<dbReference type="RefSeq" id="WP_145173840.1">
    <property type="nucleotide sequence ID" value="NZ_BAAAHX010000011.1"/>
</dbReference>
<accession>A0A7H2BKN6</accession>
<proteinExistence type="predicted"/>
<evidence type="ECO:0000313" key="4">
    <source>
        <dbReference type="Proteomes" id="UP000516421"/>
    </source>
</evidence>
<keyword evidence="2" id="KW-0472">Membrane</keyword>
<keyword evidence="2" id="KW-1133">Transmembrane helix</keyword>
<dbReference type="Proteomes" id="UP000516421">
    <property type="component" value="Chromosome"/>
</dbReference>
<feature type="transmembrane region" description="Helical" evidence="2">
    <location>
        <begin position="169"/>
        <end position="190"/>
    </location>
</feature>
<dbReference type="AlphaFoldDB" id="A0A7H2BKN6"/>
<reference evidence="3 4" key="1">
    <citation type="submission" date="2020-09" db="EMBL/GenBank/DDBJ databases">
        <title>Investigation of environmental microbe.</title>
        <authorList>
            <person name="Ou Y."/>
            <person name="Kang Q."/>
        </authorList>
    </citation>
    <scope>NUCLEOTIDE SEQUENCE [LARGE SCALE GENOMIC DNA]</scope>
    <source>
        <strain evidence="3 4">KJZ-9</strain>
    </source>
</reference>
<keyword evidence="2" id="KW-0812">Transmembrane</keyword>
<sequence length="234" mass="26385">MSEGQNGSPQFGLRFEDMSEEELEHYRQFWQEPEPQAGEPGYRLPEQDAVRARTRMATGLSFTLLLFGVLLALICMIAGNELLALTCGVVVLAGLGLLIAVRRRLFPSLRVHGQGPLRKNKKAKWFWLPHSLVIAGILCAIASFTIIPELDAGKDPIVLRTHVLMLNEITMLCLLTAALLYGLLSLAIYTPEDNDDSLVRPTDYAQQQLQRDIDRNKRRDDDFYDSSWITGKDR</sequence>
<organism evidence="3 4">
    <name type="scientific">Rothia amarae</name>
    <dbReference type="NCBI Taxonomy" id="169480"/>
    <lineage>
        <taxon>Bacteria</taxon>
        <taxon>Bacillati</taxon>
        <taxon>Actinomycetota</taxon>
        <taxon>Actinomycetes</taxon>
        <taxon>Micrococcales</taxon>
        <taxon>Micrococcaceae</taxon>
        <taxon>Rothia</taxon>
    </lineage>
</organism>
<name>A0A7H2BKN6_9MICC</name>
<evidence type="ECO:0000256" key="1">
    <source>
        <dbReference type="SAM" id="MobiDB-lite"/>
    </source>
</evidence>
<feature type="transmembrane region" description="Helical" evidence="2">
    <location>
        <begin position="125"/>
        <end position="147"/>
    </location>
</feature>